<sequence length="132" mass="14878">MEEDKEIPLIVGRPFLATARALIDVYEGTLTLRVDKEQVTFNVFKAMKHLSSTNSCFQIDVIDRDVKGTYEEYLLAEPLEACIVRSETTIAENIVVVEMAQNLVALPSMAYKRNWLLASSSWTDHPLSGSRL</sequence>
<comment type="caution">
    <text evidence="1">The sequence shown here is derived from an EMBL/GenBank/DDBJ whole genome shotgun (WGS) entry which is preliminary data.</text>
</comment>
<reference evidence="2" key="1">
    <citation type="submission" date="2024-07" db="EMBL/GenBank/DDBJ databases">
        <title>Two chromosome-level genome assemblies of Korean endemic species Abeliophyllum distichum and Forsythia ovata (Oleaceae).</title>
        <authorList>
            <person name="Jang H."/>
        </authorList>
    </citation>
    <scope>NUCLEOTIDE SEQUENCE [LARGE SCALE GENOMIC DNA]</scope>
</reference>
<keyword evidence="1" id="KW-0808">Transferase</keyword>
<accession>A0ABD1S9L0</accession>
<evidence type="ECO:0000313" key="1">
    <source>
        <dbReference type="EMBL" id="KAL2497425.1"/>
    </source>
</evidence>
<dbReference type="PANTHER" id="PTHR33067">
    <property type="entry name" value="RNA-DIRECTED DNA POLYMERASE-RELATED"/>
    <property type="match status" value="1"/>
</dbReference>
<protein>
    <submittedName>
        <fullName evidence="1">RNA-directed DNA polymerase</fullName>
    </submittedName>
</protein>
<keyword evidence="1" id="KW-0695">RNA-directed DNA polymerase</keyword>
<keyword evidence="2" id="KW-1185">Reference proteome</keyword>
<dbReference type="Proteomes" id="UP001604336">
    <property type="component" value="Unassembled WGS sequence"/>
</dbReference>
<dbReference type="AlphaFoldDB" id="A0ABD1S9L0"/>
<dbReference type="EMBL" id="JBFOLK010000007">
    <property type="protein sequence ID" value="KAL2497425.1"/>
    <property type="molecule type" value="Genomic_DNA"/>
</dbReference>
<dbReference type="PANTHER" id="PTHR33067:SF9">
    <property type="entry name" value="RNA-DIRECTED DNA POLYMERASE"/>
    <property type="match status" value="1"/>
</dbReference>
<organism evidence="1 2">
    <name type="scientific">Abeliophyllum distichum</name>
    <dbReference type="NCBI Taxonomy" id="126358"/>
    <lineage>
        <taxon>Eukaryota</taxon>
        <taxon>Viridiplantae</taxon>
        <taxon>Streptophyta</taxon>
        <taxon>Embryophyta</taxon>
        <taxon>Tracheophyta</taxon>
        <taxon>Spermatophyta</taxon>
        <taxon>Magnoliopsida</taxon>
        <taxon>eudicotyledons</taxon>
        <taxon>Gunneridae</taxon>
        <taxon>Pentapetalae</taxon>
        <taxon>asterids</taxon>
        <taxon>lamiids</taxon>
        <taxon>Lamiales</taxon>
        <taxon>Oleaceae</taxon>
        <taxon>Forsythieae</taxon>
        <taxon>Abeliophyllum</taxon>
    </lineage>
</organism>
<keyword evidence="1" id="KW-0548">Nucleotidyltransferase</keyword>
<evidence type="ECO:0000313" key="2">
    <source>
        <dbReference type="Proteomes" id="UP001604336"/>
    </source>
</evidence>
<proteinExistence type="predicted"/>
<dbReference type="GO" id="GO:0003964">
    <property type="term" value="F:RNA-directed DNA polymerase activity"/>
    <property type="evidence" value="ECO:0007669"/>
    <property type="project" value="UniProtKB-KW"/>
</dbReference>
<gene>
    <name evidence="1" type="ORF">Adt_22975</name>
</gene>
<name>A0ABD1S9L0_9LAMI</name>